<evidence type="ECO:0000313" key="1">
    <source>
        <dbReference type="EMBL" id="MBA4619468.1"/>
    </source>
</evidence>
<sequence>MVHGYHLTPCSLLFLLQNLPFHYYKGMVHGSHLTPCSLLFLRLLYLQNLLHYLLLFNKECSDNPFPNSANRQDSTISTVHSSPVPRQSGPLIFSRSKVRYPLNPLASNRAFRTTSSLLGGLIN</sequence>
<protein>
    <submittedName>
        <fullName evidence="1">Uncharacterized protein</fullName>
    </submittedName>
</protein>
<accession>A0A7C9CPG0</accession>
<organism evidence="1">
    <name type="scientific">Opuntia streptacantha</name>
    <name type="common">Prickly pear cactus</name>
    <name type="synonym">Opuntia cardona</name>
    <dbReference type="NCBI Taxonomy" id="393608"/>
    <lineage>
        <taxon>Eukaryota</taxon>
        <taxon>Viridiplantae</taxon>
        <taxon>Streptophyta</taxon>
        <taxon>Embryophyta</taxon>
        <taxon>Tracheophyta</taxon>
        <taxon>Spermatophyta</taxon>
        <taxon>Magnoliopsida</taxon>
        <taxon>eudicotyledons</taxon>
        <taxon>Gunneridae</taxon>
        <taxon>Pentapetalae</taxon>
        <taxon>Caryophyllales</taxon>
        <taxon>Cactineae</taxon>
        <taxon>Cactaceae</taxon>
        <taxon>Opuntioideae</taxon>
        <taxon>Opuntia</taxon>
    </lineage>
</organism>
<dbReference type="AlphaFoldDB" id="A0A7C9CPG0"/>
<proteinExistence type="predicted"/>
<name>A0A7C9CPG0_OPUST</name>
<reference evidence="1" key="2">
    <citation type="submission" date="2020-07" db="EMBL/GenBank/DDBJ databases">
        <authorList>
            <person name="Vera ALvarez R."/>
            <person name="Arias-Moreno D.M."/>
            <person name="Jimenez-Jacinto V."/>
            <person name="Jimenez-Bremont J.F."/>
            <person name="Swaminathan K."/>
            <person name="Moose S.P."/>
            <person name="Guerrero-Gonzalez M.L."/>
            <person name="Marino-Ramirez L."/>
            <person name="Landsman D."/>
            <person name="Rodriguez-Kessler M."/>
            <person name="Delgado-Sanchez P."/>
        </authorList>
    </citation>
    <scope>NUCLEOTIDE SEQUENCE</scope>
    <source>
        <tissue evidence="1">Cladode</tissue>
    </source>
</reference>
<reference evidence="1" key="1">
    <citation type="journal article" date="2013" name="J. Plant Res.">
        <title>Effect of fungi and light on seed germination of three Opuntia species from semiarid lands of central Mexico.</title>
        <authorList>
            <person name="Delgado-Sanchez P."/>
            <person name="Jimenez-Bremont J.F."/>
            <person name="Guerrero-Gonzalez Mde L."/>
            <person name="Flores J."/>
        </authorList>
    </citation>
    <scope>NUCLEOTIDE SEQUENCE</scope>
    <source>
        <tissue evidence="1">Cladode</tissue>
    </source>
</reference>
<dbReference type="EMBL" id="GISG01025525">
    <property type="protein sequence ID" value="MBA4619468.1"/>
    <property type="molecule type" value="Transcribed_RNA"/>
</dbReference>